<accession>A0A1R1F1M9</accession>
<proteinExistence type="predicted"/>
<sequence length="149" mass="16539">MSVSDSINRMSALILAKFPGAGIHRYQEPAAASPGDFTVLFKQETRKAVNRDHTLVDREYVIQGFGRDAEQAVQAMEALSKFLMNEYPAAPPEAGPSQFRIDTMTLTAPEKLDNGVFRCPGTIQIQSRETVAGPMFEKVRHVEVRTNNL</sequence>
<protein>
    <submittedName>
        <fullName evidence="1">Uncharacterized protein</fullName>
    </submittedName>
</protein>
<gene>
    <name evidence="1" type="ORF">BK138_04545</name>
</gene>
<organism evidence="1 2">
    <name type="scientific">Paenibacillus rhizosphaerae</name>
    <dbReference type="NCBI Taxonomy" id="297318"/>
    <lineage>
        <taxon>Bacteria</taxon>
        <taxon>Bacillati</taxon>
        <taxon>Bacillota</taxon>
        <taxon>Bacilli</taxon>
        <taxon>Bacillales</taxon>
        <taxon>Paenibacillaceae</taxon>
        <taxon>Paenibacillus</taxon>
    </lineage>
</organism>
<dbReference type="EMBL" id="MRTP01000001">
    <property type="protein sequence ID" value="OMF57856.1"/>
    <property type="molecule type" value="Genomic_DNA"/>
</dbReference>
<comment type="caution">
    <text evidence="1">The sequence shown here is derived from an EMBL/GenBank/DDBJ whole genome shotgun (WGS) entry which is preliminary data.</text>
</comment>
<evidence type="ECO:0000313" key="2">
    <source>
        <dbReference type="Proteomes" id="UP000187172"/>
    </source>
</evidence>
<reference evidence="1 2" key="1">
    <citation type="submission" date="2016-11" db="EMBL/GenBank/DDBJ databases">
        <title>Paenibacillus species isolates.</title>
        <authorList>
            <person name="Beno S.M."/>
        </authorList>
    </citation>
    <scope>NUCLEOTIDE SEQUENCE [LARGE SCALE GENOMIC DNA]</scope>
    <source>
        <strain evidence="1 2">FSL R5-0378</strain>
    </source>
</reference>
<dbReference type="AlphaFoldDB" id="A0A1R1F1M9"/>
<evidence type="ECO:0000313" key="1">
    <source>
        <dbReference type="EMBL" id="OMF57856.1"/>
    </source>
</evidence>
<name>A0A1R1F1M9_9BACL</name>
<dbReference type="RefSeq" id="WP_076166454.1">
    <property type="nucleotide sequence ID" value="NZ_MRTP01000001.1"/>
</dbReference>
<dbReference type="Proteomes" id="UP000187172">
    <property type="component" value="Unassembled WGS sequence"/>
</dbReference>
<keyword evidence="2" id="KW-1185">Reference proteome</keyword>
<dbReference type="STRING" id="297318.BK138_04545"/>